<evidence type="ECO:0000313" key="4">
    <source>
        <dbReference type="Proteomes" id="UP001165267"/>
    </source>
</evidence>
<keyword evidence="4" id="KW-1185">Reference proteome</keyword>
<evidence type="ECO:0000259" key="2">
    <source>
        <dbReference type="PROSITE" id="PS50851"/>
    </source>
</evidence>
<dbReference type="Gene3D" id="2.30.30.40">
    <property type="entry name" value="SH3 Domains"/>
    <property type="match status" value="3"/>
</dbReference>
<sequence length="527" mass="57468">MSELTRYEQGFGSFRIGEMTLALSMKSVREVVPFHSLQALPCPQAWVKGGLNLRGVSIPVLDMECLLGRPGHVYAPGCILLVAHEDHLLGLIADQVKALFFADPADVHPVNSSDPIAGVFAGSLMNTELNQLVSVLDPAALFRLPGLPKAKDPEPHRQSLEQQTSTDDVAVNTRAPLMLMQSASTLFAVNPKDIETTVVNPVLLPSEYAGGYYKGNLNYREQTIPAIDLAAYLDMGAGQRTTQQTQQAFVLRINNNPLAFLIDRVLDIVHVAQNAVLALPPFGLSKAAQLQGALPCTAFEKSDAHSQRGPQYFVLSCSSICEDQELLELANILAKANASAQQNVADGSARKAADLDRLMVYRLDTEFSTPIDQVREVLPYRADIEIFERSNPMLGMLTHRDESVPVFDLAQWLGAARQSLSKESSILLINAHGVTIGFAVSSLTAIENAQWEPSVPVLGDQRQVLNGRLKTSQRLAEIGAAPNCRMVEVIDLQHQVLLILDQYGLKPTEQAVDHSLGCLPHDAHEIL</sequence>
<dbReference type="Pfam" id="PF01584">
    <property type="entry name" value="CheW"/>
    <property type="match status" value="3"/>
</dbReference>
<protein>
    <submittedName>
        <fullName evidence="3">Chemotaxis protein CheW</fullName>
    </submittedName>
</protein>
<dbReference type="PROSITE" id="PS50851">
    <property type="entry name" value="CHEW"/>
    <property type="match status" value="3"/>
</dbReference>
<feature type="domain" description="CheW-like" evidence="2">
    <location>
        <begin position="8"/>
        <end position="147"/>
    </location>
</feature>
<dbReference type="SMART" id="SM00260">
    <property type="entry name" value="CheW"/>
    <property type="match status" value="3"/>
</dbReference>
<dbReference type="Proteomes" id="UP001165267">
    <property type="component" value="Unassembled WGS sequence"/>
</dbReference>
<evidence type="ECO:0000313" key="3">
    <source>
        <dbReference type="EMBL" id="MCR2745669.1"/>
    </source>
</evidence>
<gene>
    <name evidence="3" type="ORF">NSP04_03305</name>
</gene>
<organism evidence="3 4">
    <name type="scientific">Limnobacter parvus</name>
    <dbReference type="NCBI Taxonomy" id="2939690"/>
    <lineage>
        <taxon>Bacteria</taxon>
        <taxon>Pseudomonadati</taxon>
        <taxon>Pseudomonadota</taxon>
        <taxon>Betaproteobacteria</taxon>
        <taxon>Burkholderiales</taxon>
        <taxon>Burkholderiaceae</taxon>
        <taxon>Limnobacter</taxon>
    </lineage>
</organism>
<feature type="compositionally biased region" description="Basic and acidic residues" evidence="1">
    <location>
        <begin position="149"/>
        <end position="159"/>
    </location>
</feature>
<dbReference type="InterPro" id="IPR036061">
    <property type="entry name" value="CheW-like_dom_sf"/>
</dbReference>
<dbReference type="EMBL" id="JANKHG010000014">
    <property type="protein sequence ID" value="MCR2745669.1"/>
    <property type="molecule type" value="Genomic_DNA"/>
</dbReference>
<dbReference type="InterPro" id="IPR039315">
    <property type="entry name" value="CheW"/>
</dbReference>
<dbReference type="RefSeq" id="WP_257510911.1">
    <property type="nucleotide sequence ID" value="NZ_JANKHG010000014.1"/>
</dbReference>
<dbReference type="Gene3D" id="2.40.50.180">
    <property type="entry name" value="CheA-289, Domain 4"/>
    <property type="match status" value="3"/>
</dbReference>
<dbReference type="PANTHER" id="PTHR22617:SF23">
    <property type="entry name" value="CHEMOTAXIS PROTEIN CHEW"/>
    <property type="match status" value="1"/>
</dbReference>
<comment type="caution">
    <text evidence="3">The sequence shown here is derived from an EMBL/GenBank/DDBJ whole genome shotgun (WGS) entry which is preliminary data.</text>
</comment>
<name>A0ABT1XHX1_9BURK</name>
<feature type="domain" description="CheW-like" evidence="2">
    <location>
        <begin position="354"/>
        <end position="501"/>
    </location>
</feature>
<dbReference type="InterPro" id="IPR002545">
    <property type="entry name" value="CheW-lke_dom"/>
</dbReference>
<reference evidence="3" key="1">
    <citation type="submission" date="2022-07" db="EMBL/GenBank/DDBJ databases">
        <authorList>
            <person name="Xamxidin M."/>
        </authorList>
    </citation>
    <scope>NUCLEOTIDE SEQUENCE</scope>
    <source>
        <strain evidence="3">YS8-69</strain>
    </source>
</reference>
<dbReference type="PANTHER" id="PTHR22617">
    <property type="entry name" value="CHEMOTAXIS SENSOR HISTIDINE KINASE-RELATED"/>
    <property type="match status" value="1"/>
</dbReference>
<evidence type="ECO:0000256" key="1">
    <source>
        <dbReference type="SAM" id="MobiDB-lite"/>
    </source>
</evidence>
<feature type="region of interest" description="Disordered" evidence="1">
    <location>
        <begin position="147"/>
        <end position="167"/>
    </location>
</feature>
<feature type="domain" description="CheW-like" evidence="2">
    <location>
        <begin position="174"/>
        <end position="326"/>
    </location>
</feature>
<accession>A0ABT1XHX1</accession>
<proteinExistence type="predicted"/>
<dbReference type="SUPFAM" id="SSF50341">
    <property type="entry name" value="CheW-like"/>
    <property type="match status" value="3"/>
</dbReference>